<proteinExistence type="predicted"/>
<dbReference type="PROSITE" id="PS51257">
    <property type="entry name" value="PROKAR_LIPOPROTEIN"/>
    <property type="match status" value="1"/>
</dbReference>
<name>A0ABT0LGY9_9GAMM</name>
<dbReference type="Gene3D" id="3.40.50.1820">
    <property type="entry name" value="alpha/beta hydrolase"/>
    <property type="match status" value="1"/>
</dbReference>
<dbReference type="EMBL" id="JAKIKS010000118">
    <property type="protein sequence ID" value="MCL1126964.1"/>
    <property type="molecule type" value="Genomic_DNA"/>
</dbReference>
<feature type="signal peptide" evidence="1">
    <location>
        <begin position="1"/>
        <end position="20"/>
    </location>
</feature>
<dbReference type="SUPFAM" id="SSF53474">
    <property type="entry name" value="alpha/beta-Hydrolases"/>
    <property type="match status" value="1"/>
</dbReference>
<keyword evidence="3" id="KW-1185">Reference proteome</keyword>
<accession>A0ABT0LGY9</accession>
<keyword evidence="1" id="KW-0732">Signal</keyword>
<reference evidence="2 3" key="1">
    <citation type="submission" date="2022-01" db="EMBL/GenBank/DDBJ databases">
        <title>Whole genome-based taxonomy of the Shewanellaceae.</title>
        <authorList>
            <person name="Martin-Rodriguez A.J."/>
        </authorList>
    </citation>
    <scope>NUCLEOTIDE SEQUENCE [LARGE SCALE GENOMIC DNA]</scope>
    <source>
        <strain evidence="2 3">DSM 17177</strain>
    </source>
</reference>
<gene>
    <name evidence="2" type="ORF">L2764_21415</name>
</gene>
<protein>
    <submittedName>
        <fullName evidence="2">Uncharacterized protein</fullName>
    </submittedName>
</protein>
<dbReference type="InterPro" id="IPR029058">
    <property type="entry name" value="AB_hydrolase_fold"/>
</dbReference>
<evidence type="ECO:0000313" key="2">
    <source>
        <dbReference type="EMBL" id="MCL1126964.1"/>
    </source>
</evidence>
<organism evidence="2 3">
    <name type="scientific">Shewanella surugensis</name>
    <dbReference type="NCBI Taxonomy" id="212020"/>
    <lineage>
        <taxon>Bacteria</taxon>
        <taxon>Pseudomonadati</taxon>
        <taxon>Pseudomonadota</taxon>
        <taxon>Gammaproteobacteria</taxon>
        <taxon>Alteromonadales</taxon>
        <taxon>Shewanellaceae</taxon>
        <taxon>Shewanella</taxon>
    </lineage>
</organism>
<feature type="chain" id="PRO_5045995269" evidence="1">
    <location>
        <begin position="21"/>
        <end position="723"/>
    </location>
</feature>
<sequence>MKIASLLLFASLTVFISACNDSSSSTITQTQTEVKTGVLLNNGPVSQLPYVTSTHAGVTNDNGEFQYQEGEDIVFYLGTADRNILFPKLTSNAIISLSSWYDSYQDINIPININRLLMTLDEDSNSSNGIQIVEVGKLESIHESTVNFSSTTDNFEINLLIFDELKSLFLANTGRGQLISESAAAIAFHRYIQPQSSFYDPSDLTLGLTVPLPHELRASDFGYSNIDNDANYVLHRDTIFEHQLTTKQTISKTENIYNHSQEQVFDLNISATSAKYSITKNDDEIVNFTSSTQQQGSFTSFTTPTLYTKEELKQSYIDELNLTVAERALIYPVFPYVAIPPYDQSVYTTTITYYSATPDGNTIELSAYIAFPASAVDSQLDSDEMKILSYQKYTGENVGKADSAAQLLGNLAASNGYFVVASYYLGNGVAEEAIPAYLIEDAAATFSLDALNAFQQFYNEQYSEQTPIDITANSTTLFGYSQGGHSTIALMLRYLYQGYTNLAATWAGEGPYNLTKTMDGMMAAYFDNSDENYLNYTEYALVPYQVGFLKGYILPGFREYYGLDIDDDDIFLETSLLGNTVYTLKPSFALAYIYTHEYDTLKSLLFKNSLTSMSDITLLDSDTGNDVSLQDYMIDNQINFPIYLYQYEEDVLVTEGNYDDMATLLESDIINNISSSRGVCEVTSEGVIAALDQKLLNLLTLDPSGAHVLCGFYMLNDFIGSFE</sequence>
<comment type="caution">
    <text evidence="2">The sequence shown here is derived from an EMBL/GenBank/DDBJ whole genome shotgun (WGS) entry which is preliminary data.</text>
</comment>
<evidence type="ECO:0000313" key="3">
    <source>
        <dbReference type="Proteomes" id="UP001203423"/>
    </source>
</evidence>
<evidence type="ECO:0000256" key="1">
    <source>
        <dbReference type="SAM" id="SignalP"/>
    </source>
</evidence>
<dbReference type="Proteomes" id="UP001203423">
    <property type="component" value="Unassembled WGS sequence"/>
</dbReference>
<dbReference type="RefSeq" id="WP_248942373.1">
    <property type="nucleotide sequence ID" value="NZ_JAKIKS010000118.1"/>
</dbReference>